<dbReference type="InterPro" id="IPR043502">
    <property type="entry name" value="DNA/RNA_pol_sf"/>
</dbReference>
<dbReference type="GO" id="GO:0003887">
    <property type="term" value="F:DNA-directed DNA polymerase activity"/>
    <property type="evidence" value="ECO:0007669"/>
    <property type="project" value="InterPro"/>
</dbReference>
<dbReference type="RefSeq" id="YP_009199677.1">
    <property type="nucleotide sequence ID" value="NC_028812.1"/>
</dbReference>
<dbReference type="SUPFAM" id="SSF53098">
    <property type="entry name" value="Ribonuclease H-like"/>
    <property type="match status" value="1"/>
</dbReference>
<evidence type="ECO:0000259" key="1">
    <source>
        <dbReference type="SMART" id="SM00482"/>
    </source>
</evidence>
<evidence type="ECO:0000313" key="2">
    <source>
        <dbReference type="EMBL" id="AJA41313.1"/>
    </source>
</evidence>
<dbReference type="InterPro" id="IPR012337">
    <property type="entry name" value="RNaseH-like_sf"/>
</dbReference>
<dbReference type="GO" id="GO:0006260">
    <property type="term" value="P:DNA replication"/>
    <property type="evidence" value="ECO:0007669"/>
    <property type="project" value="InterPro"/>
</dbReference>
<evidence type="ECO:0000313" key="3">
    <source>
        <dbReference type="Proteomes" id="UP000031807"/>
    </source>
</evidence>
<sequence length="677" mass="77482">MESKRTLRFDYETYSELDLTKVGAHKYAQHPSTEILMVAWKFTDSDEIGFWDNTMPEEDLDELKAYLRDDNIIKRAFNAQFERLITKHVLGIDTPYDVWRCTMVATYHRGFTGNLAMVGKALGFKGDKAKDAAGKRLIQKFCKPRKPTKLDKSTRHDAESHPEEWEAFGAYCRQDVIAEENIDRRLSDIKYDMIEFEWEVYALDQKINDRGINIDNDFIEAAIKMAETRKPQIIDEMREITGLDNPGSQKQLLAWLQQEGYPFNDLLADTVKKVINEYPDNGITEKACRVLKLRRKSNKTSLKKYNKMLDIENDDGRVRGTIQCYGGSRTGRFAGRGLQTHNFVRTPKILEDVEATEIAKKLVLDQDMWALNVFAGEPMDMLPGLLRSALIPTVGRRFVVADLSSIESVVIGWLTGCKWFLDTLRAKKDLYRAFASAWLKIPYEDTLPFRGKAKPATLGCGYRLGGGELIDGKKTGLWGYGENMGVMLTQEEAHASVDAFRELCPEIVDGWYKLEDCVKTTIKTHKTTRWRSLVFGFKKPFLWIKLPSGRKLYYYRPRLVTNTYKNRRGETYTRQEIMYEGKKDQGGWGVQTTHGGKLIENIVQAIARDVLVNGMFNAEEIGFDIVFHVHDEIITEVDEDDLLGLDDLIDCMAAPISWAPGLPLGAAGWEGYFYRKD</sequence>
<dbReference type="GeneID" id="26626788"/>
<reference evidence="2 3" key="1">
    <citation type="submission" date="2014-10" db="EMBL/GenBank/DDBJ databases">
        <title>Characterization of phage pPM_01 specific to Proteus mirabilis.</title>
        <authorList>
            <person name="Wirjon I.A."/>
            <person name="Mat Arip Y."/>
        </authorList>
    </citation>
    <scope>NUCLEOTIDE SEQUENCE [LARGE SCALE GENOMIC DNA]</scope>
</reference>
<dbReference type="KEGG" id="vg:26626788"/>
<dbReference type="OrthoDB" id="5706at10239"/>
<proteinExistence type="predicted"/>
<keyword evidence="3" id="KW-1185">Reference proteome</keyword>
<dbReference type="InterPro" id="IPR001098">
    <property type="entry name" value="DNA-dir_DNA_pol_A_palm_dom"/>
</dbReference>
<dbReference type="GO" id="GO:0003677">
    <property type="term" value="F:DNA binding"/>
    <property type="evidence" value="ECO:0007669"/>
    <property type="project" value="InterPro"/>
</dbReference>
<dbReference type="SMART" id="SM00482">
    <property type="entry name" value="POLAc"/>
    <property type="match status" value="1"/>
</dbReference>
<dbReference type="SUPFAM" id="SSF56672">
    <property type="entry name" value="DNA/RNA polymerases"/>
    <property type="match status" value="1"/>
</dbReference>
<feature type="domain" description="DNA-directed DNA polymerase family A palm" evidence="1">
    <location>
        <begin position="385"/>
        <end position="641"/>
    </location>
</feature>
<accession>A0A0B4SJU2</accession>
<organism evidence="2 3">
    <name type="scientific">Proteus phage pPM_01</name>
    <dbReference type="NCBI Taxonomy" id="1567485"/>
    <lineage>
        <taxon>Viruses</taxon>
        <taxon>Duplodnaviria</taxon>
        <taxon>Heunggongvirae</taxon>
        <taxon>Uroviricota</taxon>
        <taxon>Caudoviricetes</taxon>
        <taxon>Casjensviridae</taxon>
        <taxon>Lavrentievavirus</taxon>
        <taxon>Lavrentievavirus pPM01</taxon>
    </lineage>
</organism>
<protein>
    <submittedName>
        <fullName evidence="2">Putative DNA polymerase I</fullName>
    </submittedName>
</protein>
<dbReference type="Proteomes" id="UP000031807">
    <property type="component" value="Segment"/>
</dbReference>
<name>A0A0B4SJU2_9CAUD</name>
<gene>
    <name evidence="2" type="ORF">pPM01_0064</name>
</gene>
<dbReference type="EMBL" id="KP063118">
    <property type="protein sequence ID" value="AJA41313.1"/>
    <property type="molecule type" value="Genomic_DNA"/>
</dbReference>
<dbReference type="Gene3D" id="1.10.150.20">
    <property type="entry name" value="5' to 3' exonuclease, C-terminal subdomain"/>
    <property type="match status" value="1"/>
</dbReference>